<organism evidence="7 8">
    <name type="scientific">Lacticaseibacillus brantae DSM 23927</name>
    <dbReference type="NCBI Taxonomy" id="1423727"/>
    <lineage>
        <taxon>Bacteria</taxon>
        <taxon>Bacillati</taxon>
        <taxon>Bacillota</taxon>
        <taxon>Bacilli</taxon>
        <taxon>Lactobacillales</taxon>
        <taxon>Lactobacillaceae</taxon>
        <taxon>Lacticaseibacillus</taxon>
    </lineage>
</organism>
<keyword evidence="3" id="KW-1003">Cell membrane</keyword>
<dbReference type="GO" id="GO:0005275">
    <property type="term" value="F:amine transmembrane transporter activity"/>
    <property type="evidence" value="ECO:0007669"/>
    <property type="project" value="TreeGrafter"/>
</dbReference>
<keyword evidence="8" id="KW-1185">Reference proteome</keyword>
<dbReference type="PANTHER" id="PTHR47737:SF1">
    <property type="entry name" value="GLYCINE BETAINE_PROLINE BETAINE TRANSPORT SYSTEM PERMEASE PROTEIN PROW"/>
    <property type="match status" value="1"/>
</dbReference>
<dbReference type="STRING" id="1423727.FC34_GL001500"/>
<feature type="signal peptide" evidence="5">
    <location>
        <begin position="1"/>
        <end position="28"/>
    </location>
</feature>
<dbReference type="SUPFAM" id="SSF53850">
    <property type="entry name" value="Periplasmic binding protein-like II"/>
    <property type="match status" value="2"/>
</dbReference>
<comment type="subcellular location">
    <subcellularLocation>
        <location evidence="1">Cell membrane</location>
    </subcellularLocation>
</comment>
<dbReference type="Gene3D" id="3.10.105.10">
    <property type="entry name" value="Dipeptide-binding Protein, Domain 3"/>
    <property type="match status" value="1"/>
</dbReference>
<comment type="caution">
    <text evidence="7">The sequence shown here is derived from an EMBL/GenBank/DDBJ whole genome shotgun (WGS) entry which is preliminary data.</text>
</comment>
<keyword evidence="2" id="KW-0813">Transport</keyword>
<dbReference type="PANTHER" id="PTHR47737">
    <property type="entry name" value="GLYCINE BETAINE/PROLINE BETAINE TRANSPORT SYSTEM PERMEASE PROTEIN PROW"/>
    <property type="match status" value="1"/>
</dbReference>
<evidence type="ECO:0000256" key="2">
    <source>
        <dbReference type="ARBA" id="ARBA00022448"/>
    </source>
</evidence>
<proteinExistence type="predicted"/>
<dbReference type="PROSITE" id="PS51257">
    <property type="entry name" value="PROKAR_LIPOPROTEIN"/>
    <property type="match status" value="1"/>
</dbReference>
<dbReference type="GO" id="GO:0015226">
    <property type="term" value="F:carnitine transmembrane transporter activity"/>
    <property type="evidence" value="ECO:0007669"/>
    <property type="project" value="TreeGrafter"/>
</dbReference>
<feature type="domain" description="ABC-type glycine betaine transport system substrate-binding" evidence="6">
    <location>
        <begin position="198"/>
        <end position="300"/>
    </location>
</feature>
<dbReference type="Proteomes" id="UP000051672">
    <property type="component" value="Unassembled WGS sequence"/>
</dbReference>
<gene>
    <name evidence="7" type="ORF">FC34_GL001500</name>
</gene>
<reference evidence="7 8" key="1">
    <citation type="journal article" date="2015" name="Genome Announc.">
        <title>Expanding the biotechnology potential of lactobacilli through comparative genomics of 213 strains and associated genera.</title>
        <authorList>
            <person name="Sun Z."/>
            <person name="Harris H.M."/>
            <person name="McCann A."/>
            <person name="Guo C."/>
            <person name="Argimon S."/>
            <person name="Zhang W."/>
            <person name="Yang X."/>
            <person name="Jeffery I.B."/>
            <person name="Cooney J.C."/>
            <person name="Kagawa T.F."/>
            <person name="Liu W."/>
            <person name="Song Y."/>
            <person name="Salvetti E."/>
            <person name="Wrobel A."/>
            <person name="Rasinkangas P."/>
            <person name="Parkhill J."/>
            <person name="Rea M.C."/>
            <person name="O'Sullivan O."/>
            <person name="Ritari J."/>
            <person name="Douillard F.P."/>
            <person name="Paul Ross R."/>
            <person name="Yang R."/>
            <person name="Briner A.E."/>
            <person name="Felis G.E."/>
            <person name="de Vos W.M."/>
            <person name="Barrangou R."/>
            <person name="Klaenhammer T.R."/>
            <person name="Caufield P.W."/>
            <person name="Cui Y."/>
            <person name="Zhang H."/>
            <person name="O'Toole P.W."/>
        </authorList>
    </citation>
    <scope>NUCLEOTIDE SEQUENCE [LARGE SCALE GENOMIC DNA]</scope>
    <source>
        <strain evidence="7 8">DSM 23927</strain>
    </source>
</reference>
<dbReference type="InterPro" id="IPR007210">
    <property type="entry name" value="ABC_Gly_betaine_transp_sub-bd"/>
</dbReference>
<feature type="chain" id="PRO_5006415221" description="ABC-type glycine betaine transport system substrate-binding domain-containing protein" evidence="5">
    <location>
        <begin position="29"/>
        <end position="301"/>
    </location>
</feature>
<evidence type="ECO:0000256" key="1">
    <source>
        <dbReference type="ARBA" id="ARBA00004236"/>
    </source>
</evidence>
<evidence type="ECO:0000256" key="3">
    <source>
        <dbReference type="ARBA" id="ARBA00022475"/>
    </source>
</evidence>
<keyword evidence="5" id="KW-0732">Signal</keyword>
<sequence>MRKQTKILTLGFIGLLMLLAGCAPQNQAYNPKQPLGEQVNYTITGIDAGAGIMGAASTALTDYGLAKDNWQLQTSSTAAMTSAIDKAIKHKEPIVITGWQPHWMFTKYPLKFLKDPKHVFGQAENIHTIVRKGLKQDMPTAYKFLDNFYWTPKDMSAVMIQVNDGVDPAKAAKAWIKANPDKVNTWIKGLTPIKNHQKIKLTYVAWDSEIASTNVVAQVLKQLGYDVTIQAMEVQPVWASVSTKAADAQVSAWLPKTSGKFYSDYKGQFVDLGVNLKGAKVGLAVPKYMTNINSIEDLKKK</sequence>
<evidence type="ECO:0000256" key="5">
    <source>
        <dbReference type="SAM" id="SignalP"/>
    </source>
</evidence>
<evidence type="ECO:0000259" key="6">
    <source>
        <dbReference type="Pfam" id="PF04069"/>
    </source>
</evidence>
<dbReference type="Pfam" id="PF04069">
    <property type="entry name" value="OpuAC"/>
    <property type="match status" value="2"/>
</dbReference>
<keyword evidence="4" id="KW-0472">Membrane</keyword>
<dbReference type="EMBL" id="AYZQ01000004">
    <property type="protein sequence ID" value="KRM71388.1"/>
    <property type="molecule type" value="Genomic_DNA"/>
</dbReference>
<dbReference type="PATRIC" id="fig|1423727.3.peg.1521"/>
<evidence type="ECO:0000313" key="8">
    <source>
        <dbReference type="Proteomes" id="UP000051672"/>
    </source>
</evidence>
<accession>A0A0R2B7I4</accession>
<dbReference type="GO" id="GO:0015871">
    <property type="term" value="P:choline transport"/>
    <property type="evidence" value="ECO:0007669"/>
    <property type="project" value="TreeGrafter"/>
</dbReference>
<feature type="domain" description="ABC-type glycine betaine transport system substrate-binding" evidence="6">
    <location>
        <begin position="32"/>
        <end position="177"/>
    </location>
</feature>
<dbReference type="GO" id="GO:0031460">
    <property type="term" value="P:glycine betaine transport"/>
    <property type="evidence" value="ECO:0007669"/>
    <property type="project" value="TreeGrafter"/>
</dbReference>
<dbReference type="Gene3D" id="3.40.190.100">
    <property type="entry name" value="Glycine betaine-binding periplasmic protein, domain 2"/>
    <property type="match status" value="1"/>
</dbReference>
<dbReference type="AlphaFoldDB" id="A0A0R2B7I4"/>
<name>A0A0R2B7I4_9LACO</name>
<evidence type="ECO:0000313" key="7">
    <source>
        <dbReference type="EMBL" id="KRM71388.1"/>
    </source>
</evidence>
<protein>
    <recommendedName>
        <fullName evidence="6">ABC-type glycine betaine transport system substrate-binding domain-containing protein</fullName>
    </recommendedName>
</protein>
<evidence type="ECO:0000256" key="4">
    <source>
        <dbReference type="ARBA" id="ARBA00023136"/>
    </source>
</evidence>
<dbReference type="GO" id="GO:0043190">
    <property type="term" value="C:ATP-binding cassette (ABC) transporter complex"/>
    <property type="evidence" value="ECO:0007669"/>
    <property type="project" value="InterPro"/>
</dbReference>